<dbReference type="AlphaFoldDB" id="A0A398DM87"/>
<organism evidence="1 2">
    <name type="scientific">Candidatus Cryosericum septentrionale</name>
    <dbReference type="NCBI Taxonomy" id="2290913"/>
    <lineage>
        <taxon>Bacteria</taxon>
        <taxon>Pseudomonadati</taxon>
        <taxon>Caldisericota/Cryosericota group</taxon>
        <taxon>Candidatus Cryosericota</taxon>
        <taxon>Candidatus Cryosericia</taxon>
        <taxon>Candidatus Cryosericales</taxon>
        <taxon>Candidatus Cryosericaceae</taxon>
        <taxon>Candidatus Cryosericum</taxon>
    </lineage>
</organism>
<reference evidence="1 2" key="1">
    <citation type="submission" date="2018-09" db="EMBL/GenBank/DDBJ databases">
        <title>Discovery and Ecogenomic Context for Candidatus Cryosericales, a Global Caldiserica Order Active in Thawing Permafrost.</title>
        <authorList>
            <person name="Martinez M.A."/>
            <person name="Woodcroft B.J."/>
            <person name="Ignacio Espinoza J.C."/>
            <person name="Zayed A."/>
            <person name="Singleton C.M."/>
            <person name="Boyd J."/>
            <person name="Li Y.-F."/>
            <person name="Purvine S."/>
            <person name="Maughan H."/>
            <person name="Hodgkins S.B."/>
            <person name="Anderson D."/>
            <person name="Sederholm M."/>
            <person name="Temperton B."/>
            <person name="Saleska S.R."/>
            <person name="Tyson G.W."/>
            <person name="Rich V.I."/>
        </authorList>
    </citation>
    <scope>NUCLEOTIDE SEQUENCE [LARGE SCALE GENOMIC DNA]</scope>
    <source>
        <strain evidence="1 2">SMC1</strain>
    </source>
</reference>
<keyword evidence="2" id="KW-1185">Reference proteome</keyword>
<gene>
    <name evidence="1" type="ORF">SMC1_09005</name>
</gene>
<dbReference type="EMBL" id="QXIY01000040">
    <property type="protein sequence ID" value="RIE16040.1"/>
    <property type="molecule type" value="Genomic_DNA"/>
</dbReference>
<name>A0A398DM87_9BACT</name>
<proteinExistence type="predicted"/>
<protein>
    <submittedName>
        <fullName evidence="1">Uncharacterized protein</fullName>
    </submittedName>
</protein>
<comment type="caution">
    <text evidence="1">The sequence shown here is derived from an EMBL/GenBank/DDBJ whole genome shotgun (WGS) entry which is preliminary data.</text>
</comment>
<dbReference type="Proteomes" id="UP000266113">
    <property type="component" value="Unassembled WGS sequence"/>
</dbReference>
<sequence length="61" mass="6903">MSRVSVRQCQYHTIAMLETGVARMEDGFSMTVMMYAHDAVHRVPRSISNEWGTSVLTEGLQ</sequence>
<evidence type="ECO:0000313" key="1">
    <source>
        <dbReference type="EMBL" id="RIE16040.1"/>
    </source>
</evidence>
<accession>A0A398DM87</accession>
<evidence type="ECO:0000313" key="2">
    <source>
        <dbReference type="Proteomes" id="UP000266113"/>
    </source>
</evidence>